<feature type="compositionally biased region" description="Polar residues" evidence="1">
    <location>
        <begin position="912"/>
        <end position="929"/>
    </location>
</feature>
<dbReference type="SUPFAM" id="SSF52058">
    <property type="entry name" value="L domain-like"/>
    <property type="match status" value="1"/>
</dbReference>
<feature type="compositionally biased region" description="Pro residues" evidence="1">
    <location>
        <begin position="4381"/>
        <end position="4405"/>
    </location>
</feature>
<dbReference type="EnsemblMetazoa" id="CLYHEMT009489.1">
    <property type="protein sequence ID" value="CLYHEMP009489.1"/>
    <property type="gene ID" value="CLYHEMG009489"/>
</dbReference>
<feature type="compositionally biased region" description="Polar residues" evidence="1">
    <location>
        <begin position="2707"/>
        <end position="2718"/>
    </location>
</feature>
<feature type="compositionally biased region" description="Pro residues" evidence="1">
    <location>
        <begin position="4355"/>
        <end position="4370"/>
    </location>
</feature>
<feature type="compositionally biased region" description="Polar residues" evidence="1">
    <location>
        <begin position="1037"/>
        <end position="1052"/>
    </location>
</feature>
<feature type="compositionally biased region" description="Polar residues" evidence="1">
    <location>
        <begin position="1393"/>
        <end position="1402"/>
    </location>
</feature>
<feature type="region of interest" description="Disordered" evidence="1">
    <location>
        <begin position="3694"/>
        <end position="3723"/>
    </location>
</feature>
<feature type="compositionally biased region" description="Low complexity" evidence="1">
    <location>
        <begin position="1595"/>
        <end position="1604"/>
    </location>
</feature>
<feature type="region of interest" description="Disordered" evidence="1">
    <location>
        <begin position="362"/>
        <end position="388"/>
    </location>
</feature>
<feature type="compositionally biased region" description="Pro residues" evidence="1">
    <location>
        <begin position="2859"/>
        <end position="2871"/>
    </location>
</feature>
<dbReference type="Pfam" id="PF00090">
    <property type="entry name" value="TSP_1"/>
    <property type="match status" value="1"/>
</dbReference>
<proteinExistence type="predicted"/>
<feature type="region of interest" description="Disordered" evidence="1">
    <location>
        <begin position="1983"/>
        <end position="2060"/>
    </location>
</feature>
<dbReference type="PROSITE" id="PS50092">
    <property type="entry name" value="TSP1"/>
    <property type="match status" value="1"/>
</dbReference>
<feature type="compositionally biased region" description="Polar residues" evidence="1">
    <location>
        <begin position="29"/>
        <end position="42"/>
    </location>
</feature>
<feature type="region of interest" description="Disordered" evidence="1">
    <location>
        <begin position="2429"/>
        <end position="2891"/>
    </location>
</feature>
<feature type="compositionally biased region" description="Polar residues" evidence="1">
    <location>
        <begin position="3480"/>
        <end position="3491"/>
    </location>
</feature>
<dbReference type="InterPro" id="IPR032675">
    <property type="entry name" value="LRR_dom_sf"/>
</dbReference>
<feature type="compositionally biased region" description="Basic and acidic residues" evidence="1">
    <location>
        <begin position="2469"/>
        <end position="2478"/>
    </location>
</feature>
<feature type="region of interest" description="Disordered" evidence="1">
    <location>
        <begin position="2172"/>
        <end position="2199"/>
    </location>
</feature>
<evidence type="ECO:0000313" key="3">
    <source>
        <dbReference type="Proteomes" id="UP000594262"/>
    </source>
</evidence>
<feature type="compositionally biased region" description="Polar residues" evidence="1">
    <location>
        <begin position="2746"/>
        <end position="2763"/>
    </location>
</feature>
<dbReference type="Gene3D" id="3.80.10.10">
    <property type="entry name" value="Ribonuclease Inhibitor"/>
    <property type="match status" value="1"/>
</dbReference>
<feature type="compositionally biased region" description="Low complexity" evidence="1">
    <location>
        <begin position="728"/>
        <end position="751"/>
    </location>
</feature>
<feature type="compositionally biased region" description="Basic and acidic residues" evidence="1">
    <location>
        <begin position="3567"/>
        <end position="3582"/>
    </location>
</feature>
<dbReference type="SMART" id="SM00209">
    <property type="entry name" value="TSP1"/>
    <property type="match status" value="1"/>
</dbReference>
<feature type="region of interest" description="Disordered" evidence="1">
    <location>
        <begin position="726"/>
        <end position="754"/>
    </location>
</feature>
<feature type="compositionally biased region" description="Polar residues" evidence="1">
    <location>
        <begin position="3457"/>
        <end position="3469"/>
    </location>
</feature>
<feature type="compositionally biased region" description="Low complexity" evidence="1">
    <location>
        <begin position="2102"/>
        <end position="2116"/>
    </location>
</feature>
<feature type="compositionally biased region" description="Polar residues" evidence="1">
    <location>
        <begin position="1337"/>
        <end position="1350"/>
    </location>
</feature>
<feature type="region of interest" description="Disordered" evidence="1">
    <location>
        <begin position="1566"/>
        <end position="1628"/>
    </location>
</feature>
<feature type="compositionally biased region" description="Basic and acidic residues" evidence="1">
    <location>
        <begin position="805"/>
        <end position="827"/>
    </location>
</feature>
<feature type="region of interest" description="Disordered" evidence="1">
    <location>
        <begin position="1"/>
        <end position="156"/>
    </location>
</feature>
<feature type="compositionally biased region" description="Basic and acidic residues" evidence="1">
    <location>
        <begin position="931"/>
        <end position="952"/>
    </location>
</feature>
<feature type="region of interest" description="Disordered" evidence="1">
    <location>
        <begin position="585"/>
        <end position="604"/>
    </location>
</feature>
<feature type="compositionally biased region" description="Low complexity" evidence="1">
    <location>
        <begin position="784"/>
        <end position="795"/>
    </location>
</feature>
<feature type="compositionally biased region" description="Polar residues" evidence="1">
    <location>
        <begin position="4107"/>
        <end position="4119"/>
    </location>
</feature>
<feature type="compositionally biased region" description="Polar residues" evidence="1">
    <location>
        <begin position="2641"/>
        <end position="2650"/>
    </location>
</feature>
<feature type="compositionally biased region" description="Basic and acidic residues" evidence="1">
    <location>
        <begin position="1997"/>
        <end position="2014"/>
    </location>
</feature>
<sequence>MLNGITTTPSPDDALNKTTLAMPSRSKLEPTTQTPFVETSSAAPLPATKPYQRQTPMPRPTPEPYQRQTPMPRPTPEPYQHQTPMPRPTPEPYQRQTPMPRPTPQPYQRPSPMPRPYNTGQGYNGQFYHQKRMSTNSMQRSSSTGQRKIPPKGFSKCKDVHGVPSLYMGKTFGLNCNKQNLKSLPKLTLDQKKSAEGMRILYLAENQIKASEDTFIDFPDLRFVDMSENKLYRIEDGFFESIPEMEVLIMGSNTISNLPSNLHALSEMKNLQVFSLGHNAFPCDCTISLLWRDYRNLIHFFPNRNIIGFHTLKVPPGSKYAPFLPDLVPLVCLNDDPDDPVWSWDELNLSYCDDNHHLYPRRDADGRTLPPATSIKPPPNKSRTAKGNGGSLFLNWTIWSTWTRCNPHCGPGKRTRTRLCLNEKGCDGAADQTEACETYCHPESGGNPFMPLKGTKQDPEDESEYEDWEKIMIGLIQAQVGVIIFVAVVFAGLRLRRCYYGDKDQLKEQLKLGDTPSINVFSAANSQHGLGRSVLPNDAHLNTEYWMDVAEDYAQKALPPLPTNEQQQQQQVAFQQPQLAAVQQQEALTARQSEASPTQKMNPVQQTYDQGYTEPIYMNPGYMDPSQQGYTNQGYADQGYTDQGYTDQGYTDQGYTDQGYTDQGYTEPVYIDPSQLNYMGESQQGYTDQTQQGYIDQTQQGYIDQSQQGYTDQSQQGYIDQTQQGYIDQSQQGYTDQSQQGYTDQSQQGYTEPAQEDHYEQLIDDDNNYQNVNDFRGDGAALQTLNQQPTPQPQNVEVRQQQPISEDRRIEPIQKQESLARNKEPIKQQESIARNTNPTAGIPKTQSTKSDKNRGFEPIPITKSKGRKEGYGDDDIYENVSDVVQGGIGKQPSAARTPAPNIVNVIQKEPSRSSAPRSIPKESSATQSRPAGDDRRTTQKQESLERNKEPIKQQEIIARNTKTTAGIPKTQSTKSDKNRGFEPIPITKSKGRKEGYGDDDIYENVSDVVQGGIGKQPSAARTPAPNTVSVIQKEPSRSSAPRSIPKESSATRSRPAGDDRRRDTPATGHVSTTQSKTADKYGRDAGIPKAQSKSKSKNDPTPPSTSRAQKPGRDPDITKQIPKESSKVSKGYRDHTKPVAVPVQNSKIKKPLDNVVKNMADEYGNIQEVNSTPPSTKPPKKGAPTSPSTKQPKINAPSSHDDYEDINNVLVASTPKKSFSKNINALSKLNTALAAGIGNYERLQMDGGSQTNLENINPAPMRRPSRLSTSGGGGGDDYETFDGDADGDYETLNESIPPPKPKHTKQPKQPYNSAALFSRPPPTVKEIKAVKAAAASGQPTSQLNESNYDTPYSPAVMFGGPPPTVAQIKAMKASGQGAAAGGGIYGELAQKIGQRTPTKQGSSGIGSGPATPSAQPPINRDNKNKKKKKKRKDGRDDTSENEDTDHERDNDDHDDDNNRPGNNRRGGGGGGAGGAGGNQGNRRGGGGSGGGNDRGGYGGGGGRGSGGRGGQQPDDTLYEEPNGHYEHLSTFIDPNGQPINLTGPPTDPVNANVDEQTTHFGDTLNVGMYLSAGRPPSAPSTIPNETSDEDRKRSLSQSDSLESISSHEESLPRTNNSKSDIPSHQGSLYSSLDVNTSFQSRDGRTSPLPSLDAMALKEVCKSFGSLQRTIEEHMANGLASSFQHVGSLKNVPKNSLQELKQTNETIYQGLVEMLSDRDLHLCLKDKTQYHDFMQTLHGYYEYLSVQNPGLATKLQATISMILTGENEHQFDSEPESESFDNRTTIPIGYFPIIGDNGHCYFTNADGKLLTNKTGELVTQRFNNVSNNRPYDNVQDVIDNGGLHGPTKSKAKETTDVVLSPFKGPPDKSRVNKNIILDVEAPTSNISLIQNSLYAKSDTECCSEDAKKMTKDGTATAISKQVSGAKPLVKEESSIPTKQKKTPLNQLDMEARKALLMSPNKMSESTYTNPINPENSLAAKMVAESSAAGNQYKPLPKKRQDSDSDWSHDSDHEVTDQAFNPISLGLGDSPLFKKRTESDRDQDASKRNPVYENLKKPDYGDYDTRIIAPQAKKISNHISMAFQSTYLYRKRRAESSDEEFGKSDSFSSSDRGSSISSLEQENTYKNKSTLQKSADIHKTLGELRESSNELQQSLGELRENTRELRQHIGELNQSAGELSDHSNTDDYSAPPRPDAQKPGQYTSLKAKKDNQFTMGIENSPLFKKQAGNYEEIDQPSKSNINLNPDISTSVKRKSSTNVIPTPLPRKPVVSNTNLSPVPARRTPSISVPELPARKPNASNTNLPVIPARNLSTSITNLSPTLPPRNIGTTLGQKPSTNLMSALPSRLPSSSHGLAQAILATTQKSVNILSPVPSPRKPSSNTELSGPAIPERKTSGEIYTCVSEIPDGYFPFIGEDGQCYFIDPEGQFLTDSSGQRVKQGFGDDSSSATSKKASKVSLSQLVEETAPYEPLSKHDLDAVRKSSSSSFEISSDDGQISSVGSTSNPEDDYEPPTTPEKRLPNAYAKLASPQQKALNPMSMGIQNSPLFKKRQDAEYSNLQEPYSPVAPVRKPSGHTQKSSTNLSLNKDEVSKSRTNLSPVAPVRKPSGHTQKSSTNLSLNKDEVSKSRTNLSPVAPIRKPSGHKQMSSTNLSLNKDDVTKSKTNLSPVAPVRKPSSHTQKSFTNLSLNRDEVSKSKTNLSPVAPVRKPSSHTQKSFTNLSLNKDEVSKSKINLSPIAPGRKLSSHKQKSSASLNPLTLDKTTPSRTSEPEPEPEEPQFSFKPSRIGGFNPLAPPMDGNPYSPVKSNAANPLTAGIGESPLFKKRQTAANDGQEGEYSNLSPTAPTRKFSNQAVDSSTKPLAAPIPAPRAKPVAPPRRQKPAGVIFDNPDTEVDPICQNIDTATMNDKTSESENIYENINELKTKPTTGKGSSNISLSIPTRAERSSDTKISSRKSVRFASDTCDNDDRPDPEDSADSDVEDVFELKNVRFTASTLNVGPSEKTNEKIRNRKITRFEKPKLDDEEHVHFTDDTVDNSDTEKRNEKIKNRKVTRFEKPKLDDEEHVHFTDDTVDNSDTEKKNEKIKNRKATRYQKPDLTNSKDEYTNLRFGQGTVDNSETEKTNEKIKNRKVTRYEKPDLANSKDEYANLRFGQGTVDNSETEKTNEKIKNRKVTRYEKPDLTNSKDEYTNLRFGQDTLDNSETEKTNEKIKNRKVTRYEKPDFASSEGEFTNLRFGQGTVDNSETEKTNEKIKNRKVTRFEPAIYENLDEEDEEGVIATANVRFAEDVVDNSDISLDSKSSCRKKSVFRRPSEIDSLSESEPVVSSISSDSETDSPSAQKDPIYDNIQPITKMESEVSKFKPKPTPPGGPRRLHHNNSSIDHSLNQMKGRNAIKLPSLYSSPSKEVALPPVPKPVTRSRSPATTGEAARTPPPPIAASRSPPPVGRKPPPVGRKPTAATKKPTQGTPADTSNLKPADNLYLNITVPSSTRLQTGSPDELASKRSSAVMRKYPYPREADPAMDDSNQQPAPLPPIQTEQSGFARHPPRRQPPTPPTEPKKPPNKYVDSPRPSYEKLEPQPPEAESKKKPTSTVLDMEQGPANLQSPSLPPRLGVGSQHRPSPRPSHMGPSLTTSDASTIVHSQQSTPESSDESFYKAFGGGSNLPTGEQLQDNLLFCMTEKPFTIEEKIQMMGTGSSIGQQVFHQGGSDESNNSFSSSGSGSENDFPKNLRHLKRYSAILKSSSRYPNPSRLYGNDQAIPQHQSTIPANQSSYGQAIPQHQSTIPANQSSYGQAIPQHQSRIPANQSGIPATQSGYGRRASKSADKYKDVQSRVDQRRVEIQEAMQVHRRISIVPSGLSHEEGVPQEMSRVIPPQISINDGRQPAINPEISVTKYGQSQESPMIQPQISVTRSGRQYKEPVTQPGIPKEGSLTIPIDSSLIGANERQRPPHGPTGPMKQRRVSHVIPKEGSLTIPMESSLIGTDERHRPPLGPTGPIKQRRVSHVIPKEGSLTIPMDSSLIGADERHRPPLGPTGPMKQRRVSYAIPQEDSLAIPVDQSLIGDERRMPVPMPYRNRALSSSRDVEKSGLSAWKAANFAIRYTHRSKARKGRSNNPYGTRRNSYRPTPKPAPRDPLTVNLNAEMQGVMTRRQSRAAAVRRLSQIQQQYPQGNTGPMTELQKIQREVSQAIAAQQSTLRDPTQMQASRLGYGHVQPQLSTRLAPVEAEPIQQQISTRLSPAVQADQDLAALTEYRRKSVTEKDTQFQNAKRRLFTEASNFQAPVPPTAPPLGISALKDDVKSHIQSVTARNRELIGKQVSMAEQPAPPQRRKLSESFKHKKEGVNNLINRFNVTIEEEGSRPPAPPPKSKKPVPPPATTRKPQIPTKVRPPPKPLAPKPAPSTAPKPGPKPRPQPRPR</sequence>
<dbReference type="Gene3D" id="2.20.100.10">
    <property type="entry name" value="Thrombospondin type-1 (TSP1) repeat"/>
    <property type="match status" value="1"/>
</dbReference>
<evidence type="ECO:0000256" key="1">
    <source>
        <dbReference type="SAM" id="MobiDB-lite"/>
    </source>
</evidence>
<feature type="compositionally biased region" description="Low complexity" evidence="1">
    <location>
        <begin position="3311"/>
        <end position="3333"/>
    </location>
</feature>
<feature type="region of interest" description="Disordered" evidence="1">
    <location>
        <begin position="4098"/>
        <end position="4130"/>
    </location>
</feature>
<feature type="compositionally biased region" description="Polar residues" evidence="1">
    <location>
        <begin position="3781"/>
        <end position="3810"/>
    </location>
</feature>
<feature type="compositionally biased region" description="Polar residues" evidence="1">
    <location>
        <begin position="2571"/>
        <end position="2582"/>
    </location>
</feature>
<dbReference type="InterPro" id="IPR036383">
    <property type="entry name" value="TSP1_rpt_sf"/>
</dbReference>
<feature type="region of interest" description="Disordered" evidence="1">
    <location>
        <begin position="2366"/>
        <end position="2389"/>
    </location>
</feature>
<feature type="compositionally biased region" description="Polar residues" evidence="1">
    <location>
        <begin position="2117"/>
        <end position="2129"/>
    </location>
</feature>
<feature type="compositionally biased region" description="Polar residues" evidence="1">
    <location>
        <begin position="591"/>
        <end position="604"/>
    </location>
</feature>
<feature type="region of interest" description="Disordered" evidence="1">
    <location>
        <begin position="3781"/>
        <end position="3826"/>
    </location>
</feature>
<dbReference type="InterPro" id="IPR000884">
    <property type="entry name" value="TSP1_rpt"/>
</dbReference>
<feature type="compositionally biased region" description="Polar residues" evidence="1">
    <location>
        <begin position="2234"/>
        <end position="2258"/>
    </location>
</feature>
<feature type="compositionally biased region" description="Polar residues" evidence="1">
    <location>
        <begin position="828"/>
        <end position="848"/>
    </location>
</feature>
<feature type="region of interest" description="Disordered" evidence="1">
    <location>
        <begin position="3906"/>
        <end position="3928"/>
    </location>
</feature>
<feature type="compositionally biased region" description="Basic and acidic residues" evidence="1">
    <location>
        <begin position="2033"/>
        <end position="2045"/>
    </location>
</feature>
<feature type="compositionally biased region" description="Polar residues" evidence="1">
    <location>
        <begin position="625"/>
        <end position="664"/>
    </location>
</feature>
<feature type="compositionally biased region" description="Basic and acidic residues" evidence="1">
    <location>
        <begin position="1111"/>
        <end position="1137"/>
    </location>
</feature>
<feature type="region of interest" description="Disordered" evidence="1">
    <location>
        <begin position="4309"/>
        <end position="4411"/>
    </location>
</feature>
<reference evidence="2" key="1">
    <citation type="submission" date="2021-01" db="UniProtKB">
        <authorList>
            <consortium name="EnsemblMetazoa"/>
        </authorList>
    </citation>
    <scope>IDENTIFICATION</scope>
</reference>
<feature type="region of interest" description="Disordered" evidence="1">
    <location>
        <begin position="784"/>
        <end position="1204"/>
    </location>
</feature>
<evidence type="ECO:0000313" key="2">
    <source>
        <dbReference type="EnsemblMetazoa" id="CLYHEMP009489.1"/>
    </source>
</evidence>
<dbReference type="Proteomes" id="UP000594262">
    <property type="component" value="Unplaced"/>
</dbReference>
<accession>A0A7M5VF69</accession>
<feature type="compositionally biased region" description="Acidic residues" evidence="1">
    <location>
        <begin position="1276"/>
        <end position="1291"/>
    </location>
</feature>
<feature type="compositionally biased region" description="Polar residues" evidence="1">
    <location>
        <begin position="2490"/>
        <end position="2502"/>
    </location>
</feature>
<feature type="compositionally biased region" description="Pro residues" evidence="1">
    <location>
        <begin position="3426"/>
        <end position="3448"/>
    </location>
</feature>
<feature type="region of interest" description="Disordered" evidence="1">
    <location>
        <begin position="1390"/>
        <end position="1554"/>
    </location>
</feature>
<keyword evidence="3" id="KW-1185">Reference proteome</keyword>
<feature type="region of interest" description="Disordered" evidence="1">
    <location>
        <begin position="3303"/>
        <end position="3655"/>
    </location>
</feature>
<feature type="compositionally biased region" description="Polar residues" evidence="1">
    <location>
        <begin position="2673"/>
        <end position="2684"/>
    </location>
</feature>
<feature type="region of interest" description="Disordered" evidence="1">
    <location>
        <begin position="1244"/>
        <end position="1355"/>
    </location>
</feature>
<feature type="compositionally biased region" description="Polar residues" evidence="1">
    <location>
        <begin position="1612"/>
        <end position="1628"/>
    </location>
</feature>
<feature type="compositionally biased region" description="Polar residues" evidence="1">
    <location>
        <begin position="1"/>
        <end position="21"/>
    </location>
</feature>
<dbReference type="SUPFAM" id="SSF82895">
    <property type="entry name" value="TSP-1 type 1 repeat"/>
    <property type="match status" value="1"/>
</dbReference>
<feature type="compositionally biased region" description="Low complexity" evidence="1">
    <location>
        <begin position="3701"/>
        <end position="3719"/>
    </location>
</feature>
<dbReference type="OrthoDB" id="676979at2759"/>
<name>A0A7M5VF69_9CNID</name>
<feature type="compositionally biased region" description="Basic and acidic residues" evidence="1">
    <location>
        <begin position="1055"/>
        <end position="1064"/>
    </location>
</feature>
<feature type="compositionally biased region" description="Polar residues" evidence="1">
    <location>
        <begin position="3625"/>
        <end position="3643"/>
    </location>
</feature>
<feature type="compositionally biased region" description="Basic residues" evidence="1">
    <location>
        <begin position="1423"/>
        <end position="1432"/>
    </location>
</feature>
<feature type="compositionally biased region" description="Polar residues" evidence="1">
    <location>
        <begin position="133"/>
        <end position="146"/>
    </location>
</feature>
<feature type="compositionally biased region" description="Polar residues" evidence="1">
    <location>
        <begin position="2605"/>
        <end position="2616"/>
    </location>
</feature>
<feature type="compositionally biased region" description="Polar residues" evidence="1">
    <location>
        <begin position="3372"/>
        <end position="3384"/>
    </location>
</feature>
<feature type="compositionally biased region" description="Gly residues" evidence="1">
    <location>
        <begin position="1464"/>
        <end position="1510"/>
    </location>
</feature>
<feature type="compositionally biased region" description="Low complexity" evidence="1">
    <location>
        <begin position="2443"/>
        <end position="2457"/>
    </location>
</feature>
<feature type="compositionally biased region" description="Polar residues" evidence="1">
    <location>
        <begin position="2921"/>
        <end position="2935"/>
    </location>
</feature>
<organism evidence="2 3">
    <name type="scientific">Clytia hemisphaerica</name>
    <dbReference type="NCBI Taxonomy" id="252671"/>
    <lineage>
        <taxon>Eukaryota</taxon>
        <taxon>Metazoa</taxon>
        <taxon>Cnidaria</taxon>
        <taxon>Hydrozoa</taxon>
        <taxon>Hydroidolina</taxon>
        <taxon>Leptothecata</taxon>
        <taxon>Obeliida</taxon>
        <taxon>Clytiidae</taxon>
        <taxon>Clytia</taxon>
    </lineage>
</organism>
<feature type="compositionally biased region" description="Polar residues" evidence="1">
    <location>
        <begin position="2832"/>
        <end position="2854"/>
    </location>
</feature>
<feature type="compositionally biased region" description="Basic and acidic residues" evidence="1">
    <location>
        <begin position="3817"/>
        <end position="3826"/>
    </location>
</feature>
<feature type="region of interest" description="Disordered" evidence="1">
    <location>
        <begin position="2231"/>
        <end position="2303"/>
    </location>
</feature>
<feature type="region of interest" description="Disordered" evidence="1">
    <location>
        <begin position="613"/>
        <end position="668"/>
    </location>
</feature>
<protein>
    <submittedName>
        <fullName evidence="2">Uncharacterized protein</fullName>
    </submittedName>
</protein>
<feature type="region of interest" description="Disordered" evidence="1">
    <location>
        <begin position="2916"/>
        <end position="2977"/>
    </location>
</feature>
<feature type="compositionally biased region" description="Pro residues" evidence="1">
    <location>
        <begin position="99"/>
        <end position="115"/>
    </location>
</feature>
<feature type="compositionally biased region" description="Polar residues" evidence="1">
    <location>
        <begin position="960"/>
        <end position="973"/>
    </location>
</feature>
<feature type="region of interest" description="Disordered" evidence="1">
    <location>
        <begin position="2095"/>
        <end position="2129"/>
    </location>
</feature>
<feature type="compositionally biased region" description="Acidic residues" evidence="1">
    <location>
        <begin position="2960"/>
        <end position="2977"/>
    </location>
</feature>